<evidence type="ECO:0000313" key="1">
    <source>
        <dbReference type="EMBL" id="KAJ5366585.1"/>
    </source>
</evidence>
<evidence type="ECO:0000313" key="2">
    <source>
        <dbReference type="Proteomes" id="UP001148299"/>
    </source>
</evidence>
<gene>
    <name evidence="1" type="ORF">N7541_000526</name>
</gene>
<reference evidence="1" key="2">
    <citation type="journal article" date="2023" name="IMA Fungus">
        <title>Comparative genomic study of the Penicillium genus elucidates a diverse pangenome and 15 lateral gene transfer events.</title>
        <authorList>
            <person name="Petersen C."/>
            <person name="Sorensen T."/>
            <person name="Nielsen M.R."/>
            <person name="Sondergaard T.E."/>
            <person name="Sorensen J.L."/>
            <person name="Fitzpatrick D.A."/>
            <person name="Frisvad J.C."/>
            <person name="Nielsen K.L."/>
        </authorList>
    </citation>
    <scope>NUCLEOTIDE SEQUENCE</scope>
    <source>
        <strain evidence="1">IBT 35675</strain>
    </source>
</reference>
<dbReference type="Proteomes" id="UP001148299">
    <property type="component" value="Unassembled WGS sequence"/>
</dbReference>
<name>A0A9W9RVV7_PENBR</name>
<comment type="caution">
    <text evidence="1">The sequence shown here is derived from an EMBL/GenBank/DDBJ whole genome shotgun (WGS) entry which is preliminary data.</text>
</comment>
<dbReference type="AlphaFoldDB" id="A0A9W9RVV7"/>
<accession>A0A9W9RVV7</accession>
<proteinExistence type="predicted"/>
<keyword evidence="2" id="KW-1185">Reference proteome</keyword>
<dbReference type="EMBL" id="JAPZBR010000001">
    <property type="protein sequence ID" value="KAJ5366585.1"/>
    <property type="molecule type" value="Genomic_DNA"/>
</dbReference>
<protein>
    <submittedName>
        <fullName evidence="1">Uncharacterized protein</fullName>
    </submittedName>
</protein>
<reference evidence="1" key="1">
    <citation type="submission" date="2022-12" db="EMBL/GenBank/DDBJ databases">
        <authorList>
            <person name="Petersen C."/>
        </authorList>
    </citation>
    <scope>NUCLEOTIDE SEQUENCE</scope>
    <source>
        <strain evidence="1">IBT 35675</strain>
    </source>
</reference>
<organism evidence="1 2">
    <name type="scientific">Penicillium brevicompactum</name>
    <dbReference type="NCBI Taxonomy" id="5074"/>
    <lineage>
        <taxon>Eukaryota</taxon>
        <taxon>Fungi</taxon>
        <taxon>Dikarya</taxon>
        <taxon>Ascomycota</taxon>
        <taxon>Pezizomycotina</taxon>
        <taxon>Eurotiomycetes</taxon>
        <taxon>Eurotiomycetidae</taxon>
        <taxon>Eurotiales</taxon>
        <taxon>Aspergillaceae</taxon>
        <taxon>Penicillium</taxon>
    </lineage>
</organism>
<sequence length="98" mass="10923">MDVLYAADDIEMCAGMALESDEASAQRFATDKRAPAANEDYNLQKIFQMNPIPTDFKCSLQIPYKLVEDFVPKFSAASYAHATNGSRQLMIESHPAFI</sequence>